<reference evidence="2 3" key="1">
    <citation type="submission" date="2021-02" db="EMBL/GenBank/DDBJ databases">
        <title>Niveibacterium changnyeongensis HC41.</title>
        <authorList>
            <person name="Kang M."/>
        </authorList>
    </citation>
    <scope>NUCLEOTIDE SEQUENCE [LARGE SCALE GENOMIC DNA]</scope>
    <source>
        <strain evidence="2 3">HC41</strain>
    </source>
</reference>
<evidence type="ECO:0008006" key="4">
    <source>
        <dbReference type="Google" id="ProtNLM"/>
    </source>
</evidence>
<dbReference type="InterPro" id="IPR012334">
    <property type="entry name" value="Pectin_lyas_fold"/>
</dbReference>
<gene>
    <name evidence="2" type="ORF">JY500_13470</name>
</gene>
<dbReference type="Gene3D" id="2.160.20.10">
    <property type="entry name" value="Single-stranded right-handed beta-helix, Pectin lyase-like"/>
    <property type="match status" value="1"/>
</dbReference>
<dbReference type="EMBL" id="CP071060">
    <property type="protein sequence ID" value="QSI75503.1"/>
    <property type="molecule type" value="Genomic_DNA"/>
</dbReference>
<sequence>MRPSNVSRLLVFAACAVTCSAWADTLRVGPAERIHTIAEAARVARDGDVVEIASGDYKADVAVWTQQDLTIRGLGAMPKLIAMGAAAENKAIFVVRGDRIRIENLEFRGAKVRDRNGAGIRHEAGKLTVVGCRFLENENGILTANDERLSLEIERSEFGYNGSGEGQSHNLYVGTIASLQVTGSYFHHAKVGHLLKSRARDNRILYNRLTDEIGGRASYELEFPSGGTALVVGNQIEQSSTTENSKIISFGAEGLKWPKNALYLSHNTIVNDRPQGARMLDVRAGVAVVAVNNLLVGQGASLDLPAGAGQGNVVGDWPDFVRPQRDDYHLRRDSKLFGATAKAGLASGGVDLTPVAEYVHPLQTRPVAPQRWSPGAFQSPGG</sequence>
<keyword evidence="1" id="KW-0732">Signal</keyword>
<dbReference type="Proteomes" id="UP000663570">
    <property type="component" value="Chromosome"/>
</dbReference>
<dbReference type="SUPFAM" id="SSF51126">
    <property type="entry name" value="Pectin lyase-like"/>
    <property type="match status" value="1"/>
</dbReference>
<name>A0ABX7M153_9RHOO</name>
<proteinExistence type="predicted"/>
<feature type="signal peptide" evidence="1">
    <location>
        <begin position="1"/>
        <end position="23"/>
    </location>
</feature>
<evidence type="ECO:0000313" key="3">
    <source>
        <dbReference type="Proteomes" id="UP000663570"/>
    </source>
</evidence>
<organism evidence="2 3">
    <name type="scientific">Niveibacterium microcysteis</name>
    <dbReference type="NCBI Taxonomy" id="2811415"/>
    <lineage>
        <taxon>Bacteria</taxon>
        <taxon>Pseudomonadati</taxon>
        <taxon>Pseudomonadota</taxon>
        <taxon>Betaproteobacteria</taxon>
        <taxon>Rhodocyclales</taxon>
        <taxon>Rhodocyclaceae</taxon>
        <taxon>Niveibacterium</taxon>
    </lineage>
</organism>
<feature type="chain" id="PRO_5047348874" description="Right handed beta helix domain-containing protein" evidence="1">
    <location>
        <begin position="24"/>
        <end position="382"/>
    </location>
</feature>
<dbReference type="InterPro" id="IPR011050">
    <property type="entry name" value="Pectin_lyase_fold/virulence"/>
</dbReference>
<protein>
    <recommendedName>
        <fullName evidence="4">Right handed beta helix domain-containing protein</fullName>
    </recommendedName>
</protein>
<keyword evidence="3" id="KW-1185">Reference proteome</keyword>
<dbReference type="RefSeq" id="WP_206253119.1">
    <property type="nucleotide sequence ID" value="NZ_CP071060.1"/>
</dbReference>
<evidence type="ECO:0000256" key="1">
    <source>
        <dbReference type="SAM" id="SignalP"/>
    </source>
</evidence>
<evidence type="ECO:0000313" key="2">
    <source>
        <dbReference type="EMBL" id="QSI75503.1"/>
    </source>
</evidence>
<accession>A0ABX7M153</accession>